<proteinExistence type="inferred from homology"/>
<dbReference type="PANTHER" id="PTHR23417">
    <property type="entry name" value="3-DEOXY-D-MANNO-OCTULOSONIC-ACID TRANSFERASE/TRNA GUANINE-N 7 - -METHYLTRANSFERASE"/>
    <property type="match status" value="1"/>
</dbReference>
<keyword evidence="4 7" id="KW-0808">Transferase</keyword>
<dbReference type="AlphaFoldDB" id="A0A9D9IQ10"/>
<dbReference type="Pfam" id="PF02390">
    <property type="entry name" value="Methyltransf_4"/>
    <property type="match status" value="1"/>
</dbReference>
<gene>
    <name evidence="7 8" type="primary">trmB</name>
    <name evidence="8" type="ORF">IAB88_04160</name>
</gene>
<dbReference type="CDD" id="cd02440">
    <property type="entry name" value="AdoMet_MTases"/>
    <property type="match status" value="1"/>
</dbReference>
<dbReference type="InterPro" id="IPR029063">
    <property type="entry name" value="SAM-dependent_MTases_sf"/>
</dbReference>
<evidence type="ECO:0000313" key="8">
    <source>
        <dbReference type="EMBL" id="MBO8476166.1"/>
    </source>
</evidence>
<dbReference type="Gene3D" id="3.40.50.150">
    <property type="entry name" value="Vaccinia Virus protein VP39"/>
    <property type="match status" value="1"/>
</dbReference>
<feature type="binding site" evidence="7">
    <location>
        <position position="159"/>
    </location>
    <ligand>
        <name>substrate</name>
    </ligand>
</feature>
<dbReference type="PANTHER" id="PTHR23417:SF14">
    <property type="entry name" value="PENTACOTRIPEPTIDE-REPEAT REGION OF PRORP DOMAIN-CONTAINING PROTEIN"/>
    <property type="match status" value="1"/>
</dbReference>
<reference evidence="8" key="1">
    <citation type="submission" date="2020-10" db="EMBL/GenBank/DDBJ databases">
        <authorList>
            <person name="Gilroy R."/>
        </authorList>
    </citation>
    <scope>NUCLEOTIDE SEQUENCE</scope>
    <source>
        <strain evidence="8">6919</strain>
    </source>
</reference>
<evidence type="ECO:0000256" key="7">
    <source>
        <dbReference type="HAMAP-Rule" id="MF_01057"/>
    </source>
</evidence>
<dbReference type="SUPFAM" id="SSF53335">
    <property type="entry name" value="S-adenosyl-L-methionine-dependent methyltransferases"/>
    <property type="match status" value="1"/>
</dbReference>
<dbReference type="InterPro" id="IPR003358">
    <property type="entry name" value="tRNA_(Gua-N-7)_MeTrfase_Trmb"/>
</dbReference>
<dbReference type="Proteomes" id="UP000823598">
    <property type="component" value="Unassembled WGS sequence"/>
</dbReference>
<dbReference type="GO" id="GO:0043527">
    <property type="term" value="C:tRNA methyltransferase complex"/>
    <property type="evidence" value="ECO:0007669"/>
    <property type="project" value="TreeGrafter"/>
</dbReference>
<evidence type="ECO:0000256" key="5">
    <source>
        <dbReference type="ARBA" id="ARBA00022691"/>
    </source>
</evidence>
<feature type="binding site" evidence="7">
    <location>
        <position position="76"/>
    </location>
    <ligand>
        <name>S-adenosyl-L-methionine</name>
        <dbReference type="ChEBI" id="CHEBI:59789"/>
    </ligand>
</feature>
<dbReference type="NCBIfam" id="NF001080">
    <property type="entry name" value="PRK00121.2-2"/>
    <property type="match status" value="1"/>
</dbReference>
<dbReference type="EMBL" id="JADIMC010000048">
    <property type="protein sequence ID" value="MBO8476166.1"/>
    <property type="molecule type" value="Genomic_DNA"/>
</dbReference>
<dbReference type="InterPro" id="IPR055361">
    <property type="entry name" value="tRNA_methyltr_TrmB_bact"/>
</dbReference>
<organism evidence="8 9">
    <name type="scientific">Candidatus Limisoma faecipullorum</name>
    <dbReference type="NCBI Taxonomy" id="2840854"/>
    <lineage>
        <taxon>Bacteria</taxon>
        <taxon>Pseudomonadati</taxon>
        <taxon>Bacteroidota</taxon>
        <taxon>Bacteroidia</taxon>
        <taxon>Bacteroidales</taxon>
        <taxon>Candidatus Limisoma</taxon>
    </lineage>
</organism>
<feature type="binding site" evidence="7">
    <location>
        <position position="103"/>
    </location>
    <ligand>
        <name>S-adenosyl-L-methionine</name>
        <dbReference type="ChEBI" id="CHEBI:59789"/>
    </ligand>
</feature>
<comment type="caution">
    <text evidence="8">The sequence shown here is derived from an EMBL/GenBank/DDBJ whole genome shotgun (WGS) entry which is preliminary data.</text>
</comment>
<feature type="binding site" evidence="7">
    <location>
        <position position="51"/>
    </location>
    <ligand>
        <name>S-adenosyl-L-methionine</name>
        <dbReference type="ChEBI" id="CHEBI:59789"/>
    </ligand>
</feature>
<evidence type="ECO:0000256" key="1">
    <source>
        <dbReference type="ARBA" id="ARBA00000142"/>
    </source>
</evidence>
<comment type="catalytic activity">
    <reaction evidence="1 7">
        <text>guanosine(46) in tRNA + S-adenosyl-L-methionine = N(7)-methylguanosine(46) in tRNA + S-adenosyl-L-homocysteine</text>
        <dbReference type="Rhea" id="RHEA:42708"/>
        <dbReference type="Rhea" id="RHEA-COMP:10188"/>
        <dbReference type="Rhea" id="RHEA-COMP:10189"/>
        <dbReference type="ChEBI" id="CHEBI:57856"/>
        <dbReference type="ChEBI" id="CHEBI:59789"/>
        <dbReference type="ChEBI" id="CHEBI:74269"/>
        <dbReference type="ChEBI" id="CHEBI:74480"/>
        <dbReference type="EC" id="2.1.1.33"/>
    </reaction>
</comment>
<comment type="similarity">
    <text evidence="7">Belongs to the class I-like SAM-binding methyltransferase superfamily. TrmB family.</text>
</comment>
<evidence type="ECO:0000313" key="9">
    <source>
        <dbReference type="Proteomes" id="UP000823598"/>
    </source>
</evidence>
<feature type="binding site" evidence="7">
    <location>
        <begin position="199"/>
        <end position="202"/>
    </location>
    <ligand>
        <name>substrate</name>
    </ligand>
</feature>
<sequence>MGKNKLKKFGEMDTFSNVFQYPYSVLMQQGFPLKGKWHTDFFGNGNPIVLELGCGKGEYTVGLAKRFPDRNFIGVDIKGARMWTGAKQAVTDNMPNVAFVRTNIELIASFFAQGEVSEIWITFPDPQMKKVNKRLTSVRFLNLYRQILEPNGIINLKTDSPFLYAYTRELVRLNALPVEVDTDDLYASGLADDILEIRTFYEQQWLARGLTIKYIRWHLDADKELCEPDIEIEFDTYRSFSRGYLETDPKFSAK</sequence>
<dbReference type="PROSITE" id="PS51625">
    <property type="entry name" value="SAM_MT_TRMB"/>
    <property type="match status" value="1"/>
</dbReference>
<evidence type="ECO:0000256" key="3">
    <source>
        <dbReference type="ARBA" id="ARBA00022603"/>
    </source>
</evidence>
<keyword evidence="5 7" id="KW-0949">S-adenosyl-L-methionine</keyword>
<evidence type="ECO:0000256" key="6">
    <source>
        <dbReference type="ARBA" id="ARBA00022694"/>
    </source>
</evidence>
<dbReference type="EC" id="2.1.1.33" evidence="7"/>
<dbReference type="HAMAP" id="MF_01057">
    <property type="entry name" value="tRNA_methyltr_TrmB"/>
    <property type="match status" value="1"/>
</dbReference>
<comment type="function">
    <text evidence="2 7">Catalyzes the formation of N(7)-methylguanine at position 46 (m7G46) in tRNA.</text>
</comment>
<dbReference type="GO" id="GO:0008176">
    <property type="term" value="F:tRNA (guanine(46)-N7)-methyltransferase activity"/>
    <property type="evidence" value="ECO:0007669"/>
    <property type="project" value="UniProtKB-UniRule"/>
</dbReference>
<evidence type="ECO:0000256" key="4">
    <source>
        <dbReference type="ARBA" id="ARBA00022679"/>
    </source>
</evidence>
<feature type="binding site" evidence="7">
    <location>
        <position position="129"/>
    </location>
    <ligand>
        <name>substrate</name>
    </ligand>
</feature>
<keyword evidence="6 7" id="KW-0819">tRNA processing</keyword>
<protein>
    <recommendedName>
        <fullName evidence="7">tRNA (guanine-N(7)-)-methyltransferase</fullName>
        <ecNumber evidence="7">2.1.1.33</ecNumber>
    </recommendedName>
    <alternativeName>
        <fullName evidence="7">tRNA (guanine(46)-N(7))-methyltransferase</fullName>
    </alternativeName>
    <alternativeName>
        <fullName evidence="7">tRNA(m7G46)-methyltransferase</fullName>
    </alternativeName>
</protein>
<comment type="pathway">
    <text evidence="7">tRNA modification; N(7)-methylguanine-tRNA biosynthesis.</text>
</comment>
<evidence type="ECO:0000256" key="2">
    <source>
        <dbReference type="ARBA" id="ARBA00003015"/>
    </source>
</evidence>
<comment type="caution">
    <text evidence="7">Lacks conserved residue(s) required for the propagation of feature annotation.</text>
</comment>
<reference evidence="8" key="2">
    <citation type="journal article" date="2021" name="PeerJ">
        <title>Extensive microbial diversity within the chicken gut microbiome revealed by metagenomics and culture.</title>
        <authorList>
            <person name="Gilroy R."/>
            <person name="Ravi A."/>
            <person name="Getino M."/>
            <person name="Pursley I."/>
            <person name="Horton D.L."/>
            <person name="Alikhan N.F."/>
            <person name="Baker D."/>
            <person name="Gharbi K."/>
            <person name="Hall N."/>
            <person name="Watson M."/>
            <person name="Adriaenssens E.M."/>
            <person name="Foster-Nyarko E."/>
            <person name="Jarju S."/>
            <person name="Secka A."/>
            <person name="Antonio M."/>
            <person name="Oren A."/>
            <person name="Chaudhuri R.R."/>
            <person name="La Ragione R."/>
            <person name="Hildebrand F."/>
            <person name="Pallen M.J."/>
        </authorList>
    </citation>
    <scope>NUCLEOTIDE SEQUENCE</scope>
    <source>
        <strain evidence="8">6919</strain>
    </source>
</reference>
<name>A0A9D9IQ10_9BACT</name>
<keyword evidence="3 7" id="KW-0489">Methyltransferase</keyword>
<feature type="binding site" evidence="7">
    <location>
        <position position="125"/>
    </location>
    <ligand>
        <name>S-adenosyl-L-methionine</name>
        <dbReference type="ChEBI" id="CHEBI:59789"/>
    </ligand>
</feature>
<accession>A0A9D9IQ10</accession>